<dbReference type="Proteomes" id="UP000624244">
    <property type="component" value="Unassembled WGS sequence"/>
</dbReference>
<feature type="signal peptide" evidence="1">
    <location>
        <begin position="1"/>
        <end position="23"/>
    </location>
</feature>
<name>A0A8H5ZT32_COCSA</name>
<evidence type="ECO:0000313" key="3">
    <source>
        <dbReference type="Proteomes" id="UP000624244"/>
    </source>
</evidence>
<protein>
    <submittedName>
        <fullName evidence="2">Uncharacterized protein</fullName>
    </submittedName>
</protein>
<reference evidence="2" key="1">
    <citation type="submission" date="2019-11" db="EMBL/GenBank/DDBJ databases">
        <title>Bipolaris sorokiniana Genome sequencing.</title>
        <authorList>
            <person name="Wang H."/>
        </authorList>
    </citation>
    <scope>NUCLEOTIDE SEQUENCE</scope>
</reference>
<comment type="caution">
    <text evidence="2">The sequence shown here is derived from an EMBL/GenBank/DDBJ whole genome shotgun (WGS) entry which is preliminary data.</text>
</comment>
<feature type="chain" id="PRO_5034602343" evidence="1">
    <location>
        <begin position="24"/>
        <end position="147"/>
    </location>
</feature>
<keyword evidence="1" id="KW-0732">Signal</keyword>
<organism evidence="2 3">
    <name type="scientific">Cochliobolus sativus</name>
    <name type="common">Common root rot and spot blotch fungus</name>
    <name type="synonym">Bipolaris sorokiniana</name>
    <dbReference type="NCBI Taxonomy" id="45130"/>
    <lineage>
        <taxon>Eukaryota</taxon>
        <taxon>Fungi</taxon>
        <taxon>Dikarya</taxon>
        <taxon>Ascomycota</taxon>
        <taxon>Pezizomycotina</taxon>
        <taxon>Dothideomycetes</taxon>
        <taxon>Pleosporomycetidae</taxon>
        <taxon>Pleosporales</taxon>
        <taxon>Pleosporineae</taxon>
        <taxon>Pleosporaceae</taxon>
        <taxon>Bipolaris</taxon>
    </lineage>
</organism>
<evidence type="ECO:0000256" key="1">
    <source>
        <dbReference type="SAM" id="SignalP"/>
    </source>
</evidence>
<gene>
    <name evidence="2" type="ORF">GGP41_006530</name>
</gene>
<dbReference type="EMBL" id="WNKQ01000001">
    <property type="protein sequence ID" value="KAF5853775.1"/>
    <property type="molecule type" value="Genomic_DNA"/>
</dbReference>
<sequence length="147" mass="16502">MKHQISISMLIAMLFLPLSFVSASIADTPKTSQKKACGWELMQNLNISLTPRTDISIASLGTLYAKQTGDRSLCTRQDNGSEYCTCIYECGNGVWSHHHQGKTRQRHYDDDDHDNYDYAESTTDVKAWTWEQGCGKYCHAGVCDGQV</sequence>
<dbReference type="AlphaFoldDB" id="A0A8H5ZT32"/>
<proteinExistence type="predicted"/>
<evidence type="ECO:0000313" key="2">
    <source>
        <dbReference type="EMBL" id="KAF5853775.1"/>
    </source>
</evidence>
<accession>A0A8H5ZT32</accession>